<dbReference type="GO" id="GO:0005739">
    <property type="term" value="C:mitochondrion"/>
    <property type="evidence" value="ECO:0007669"/>
    <property type="project" value="InterPro"/>
</dbReference>
<comment type="caution">
    <text evidence="1">The sequence shown here is derived from an EMBL/GenBank/DDBJ whole genome shotgun (WGS) entry which is preliminary data.</text>
</comment>
<dbReference type="OrthoDB" id="3821113at2759"/>
<name>A0A9P3LHL4_9APHY</name>
<dbReference type="Proteomes" id="UP000703269">
    <property type="component" value="Unassembled WGS sequence"/>
</dbReference>
<keyword evidence="2" id="KW-1185">Reference proteome</keyword>
<evidence type="ECO:0000313" key="2">
    <source>
        <dbReference type="Proteomes" id="UP000703269"/>
    </source>
</evidence>
<reference evidence="1 2" key="1">
    <citation type="submission" date="2021-08" db="EMBL/GenBank/DDBJ databases">
        <title>Draft Genome Sequence of Phanerochaete sordida strain YK-624.</title>
        <authorList>
            <person name="Mori T."/>
            <person name="Dohra H."/>
            <person name="Suzuki T."/>
            <person name="Kawagishi H."/>
            <person name="Hirai H."/>
        </authorList>
    </citation>
    <scope>NUCLEOTIDE SEQUENCE [LARGE SCALE GENOMIC DNA]</scope>
    <source>
        <strain evidence="1 2">YK-624</strain>
    </source>
</reference>
<organism evidence="1 2">
    <name type="scientific">Phanerochaete sordida</name>
    <dbReference type="NCBI Taxonomy" id="48140"/>
    <lineage>
        <taxon>Eukaryota</taxon>
        <taxon>Fungi</taxon>
        <taxon>Dikarya</taxon>
        <taxon>Basidiomycota</taxon>
        <taxon>Agaricomycotina</taxon>
        <taxon>Agaricomycetes</taxon>
        <taxon>Polyporales</taxon>
        <taxon>Phanerochaetaceae</taxon>
        <taxon>Phanerochaete</taxon>
    </lineage>
</organism>
<evidence type="ECO:0000313" key="1">
    <source>
        <dbReference type="EMBL" id="GJE95455.1"/>
    </source>
</evidence>
<dbReference type="GO" id="GO:0032981">
    <property type="term" value="P:mitochondrial respiratory chain complex I assembly"/>
    <property type="evidence" value="ECO:0007669"/>
    <property type="project" value="InterPro"/>
</dbReference>
<dbReference type="EMBL" id="BPQB01000049">
    <property type="protein sequence ID" value="GJE95455.1"/>
    <property type="molecule type" value="Genomic_DNA"/>
</dbReference>
<dbReference type="AlphaFoldDB" id="A0A9P3LHL4"/>
<sequence length="66" mass="7213">MSSPGTSPATTPLKKLALHSTVTCAAQATDYGKCILATYTDIKKDACKEEFAKFGACLREAMKRRW</sequence>
<accession>A0A9P3LHL4</accession>
<protein>
    <submittedName>
        <fullName evidence="1">Uncharacterized protein</fullName>
    </submittedName>
</protein>
<proteinExistence type="predicted"/>
<dbReference type="InterPro" id="IPR034595">
    <property type="entry name" value="NDUFAF8"/>
</dbReference>
<dbReference type="PANTHER" id="PTHR34561">
    <property type="entry name" value="NADH DEHYDROGENASE [UBIQUINONE] 1 ALPHA SUBCOMPLEX ASSEMBLY FACTOR 8"/>
    <property type="match status" value="1"/>
</dbReference>
<gene>
    <name evidence="1" type="ORF">PsYK624_116390</name>
</gene>
<dbReference type="PANTHER" id="PTHR34561:SF1">
    <property type="entry name" value="NADH DEHYDROGENASE [UBIQUINONE] 1 ALPHA SUBCOMPLEX ASSEMBLY FACTOR 8"/>
    <property type="match status" value="1"/>
</dbReference>